<organism evidence="1 2">
    <name type="scientific">Iris pallida</name>
    <name type="common">Sweet iris</name>
    <dbReference type="NCBI Taxonomy" id="29817"/>
    <lineage>
        <taxon>Eukaryota</taxon>
        <taxon>Viridiplantae</taxon>
        <taxon>Streptophyta</taxon>
        <taxon>Embryophyta</taxon>
        <taxon>Tracheophyta</taxon>
        <taxon>Spermatophyta</taxon>
        <taxon>Magnoliopsida</taxon>
        <taxon>Liliopsida</taxon>
        <taxon>Asparagales</taxon>
        <taxon>Iridaceae</taxon>
        <taxon>Iridoideae</taxon>
        <taxon>Irideae</taxon>
        <taxon>Iris</taxon>
    </lineage>
</organism>
<dbReference type="EMBL" id="JANAVB010021600">
    <property type="protein sequence ID" value="KAJ6825456.1"/>
    <property type="molecule type" value="Genomic_DNA"/>
</dbReference>
<reference evidence="1" key="1">
    <citation type="journal article" date="2023" name="GigaByte">
        <title>Genome assembly of the bearded iris, Iris pallida Lam.</title>
        <authorList>
            <person name="Bruccoleri R.E."/>
            <person name="Oakeley E.J."/>
            <person name="Faust A.M.E."/>
            <person name="Altorfer M."/>
            <person name="Dessus-Babus S."/>
            <person name="Burckhardt D."/>
            <person name="Oertli M."/>
            <person name="Naumann U."/>
            <person name="Petersen F."/>
            <person name="Wong J."/>
        </authorList>
    </citation>
    <scope>NUCLEOTIDE SEQUENCE</scope>
    <source>
        <strain evidence="1">GSM-AAB239-AS_SAM_17_03QT</strain>
    </source>
</reference>
<reference evidence="1" key="2">
    <citation type="submission" date="2023-04" db="EMBL/GenBank/DDBJ databases">
        <authorList>
            <person name="Bruccoleri R.E."/>
            <person name="Oakeley E.J."/>
            <person name="Faust A.-M."/>
            <person name="Dessus-Babus S."/>
            <person name="Altorfer M."/>
            <person name="Burckhardt D."/>
            <person name="Oertli M."/>
            <person name="Naumann U."/>
            <person name="Petersen F."/>
            <person name="Wong J."/>
        </authorList>
    </citation>
    <scope>NUCLEOTIDE SEQUENCE</scope>
    <source>
        <strain evidence="1">GSM-AAB239-AS_SAM_17_03QT</strain>
        <tissue evidence="1">Leaf</tissue>
    </source>
</reference>
<evidence type="ECO:0000313" key="2">
    <source>
        <dbReference type="Proteomes" id="UP001140949"/>
    </source>
</evidence>
<name>A0AAX6G9Q0_IRIPA</name>
<proteinExistence type="predicted"/>
<keyword evidence="2" id="KW-1185">Reference proteome</keyword>
<dbReference type="AlphaFoldDB" id="A0AAX6G9Q0"/>
<dbReference type="Proteomes" id="UP001140949">
    <property type="component" value="Unassembled WGS sequence"/>
</dbReference>
<comment type="caution">
    <text evidence="1">The sequence shown here is derived from an EMBL/GenBank/DDBJ whole genome shotgun (WGS) entry which is preliminary data.</text>
</comment>
<sequence>MLHEASVTVGALAVHIAQSGDGECGGRIWTPTTVAVVHGSGAYQNNEGRENVERERERERLIVQWRESDWKGVSSVRILGKSVNIYNKIFDYACVCVCVQ</sequence>
<protein>
    <submittedName>
        <fullName evidence="1">Atherin-like</fullName>
    </submittedName>
</protein>
<gene>
    <name evidence="1" type="ORF">M6B38_376235</name>
</gene>
<accession>A0AAX6G9Q0</accession>
<evidence type="ECO:0000313" key="1">
    <source>
        <dbReference type="EMBL" id="KAJ6825456.1"/>
    </source>
</evidence>